<feature type="transmembrane region" description="Helical" evidence="7">
    <location>
        <begin position="246"/>
        <end position="265"/>
    </location>
</feature>
<accession>A0AAV2PM58</accession>
<evidence type="ECO:0000256" key="7">
    <source>
        <dbReference type="SAM" id="Phobius"/>
    </source>
</evidence>
<dbReference type="EMBL" id="CAXKWB010000647">
    <property type="protein sequence ID" value="CAL4061532.1"/>
    <property type="molecule type" value="Genomic_DNA"/>
</dbReference>
<dbReference type="Gene3D" id="3.30.40.10">
    <property type="entry name" value="Zinc/RING finger domain, C3HC4 (zinc finger)"/>
    <property type="match status" value="1"/>
</dbReference>
<name>A0AAV2PM58_MEGNR</name>
<keyword evidence="7" id="KW-0472">Membrane</keyword>
<evidence type="ECO:0000256" key="2">
    <source>
        <dbReference type="ARBA" id="ARBA00022723"/>
    </source>
</evidence>
<reference evidence="9 10" key="1">
    <citation type="submission" date="2024-05" db="EMBL/GenBank/DDBJ databases">
        <authorList>
            <person name="Wallberg A."/>
        </authorList>
    </citation>
    <scope>NUCLEOTIDE SEQUENCE [LARGE SCALE GENOMIC DNA]</scope>
</reference>
<evidence type="ECO:0000256" key="3">
    <source>
        <dbReference type="ARBA" id="ARBA00022771"/>
    </source>
</evidence>
<dbReference type="SMART" id="SM00184">
    <property type="entry name" value="RING"/>
    <property type="match status" value="1"/>
</dbReference>
<dbReference type="Pfam" id="PF13923">
    <property type="entry name" value="zf-C3HC4_2"/>
    <property type="match status" value="1"/>
</dbReference>
<keyword evidence="7" id="KW-0812">Transmembrane</keyword>
<evidence type="ECO:0000313" key="9">
    <source>
        <dbReference type="EMBL" id="CAL4061532.1"/>
    </source>
</evidence>
<protein>
    <recommendedName>
        <fullName evidence="8">RING-type domain-containing protein</fullName>
    </recommendedName>
</protein>
<keyword evidence="7" id="KW-1133">Transmembrane helix</keyword>
<feature type="transmembrane region" description="Helical" evidence="7">
    <location>
        <begin position="39"/>
        <end position="57"/>
    </location>
</feature>
<comment type="caution">
    <text evidence="9">The sequence shown here is derived from an EMBL/GenBank/DDBJ whole genome shotgun (WGS) entry which is preliminary data.</text>
</comment>
<evidence type="ECO:0000313" key="10">
    <source>
        <dbReference type="Proteomes" id="UP001497623"/>
    </source>
</evidence>
<dbReference type="GO" id="GO:0061630">
    <property type="term" value="F:ubiquitin protein ligase activity"/>
    <property type="evidence" value="ECO:0007669"/>
    <property type="project" value="TreeGrafter"/>
</dbReference>
<proteinExistence type="predicted"/>
<dbReference type="InterPro" id="IPR013083">
    <property type="entry name" value="Znf_RING/FYVE/PHD"/>
</dbReference>
<evidence type="ECO:0000256" key="6">
    <source>
        <dbReference type="PROSITE-ProRule" id="PRU00175"/>
    </source>
</evidence>
<dbReference type="SUPFAM" id="SSF57850">
    <property type="entry name" value="RING/U-box"/>
    <property type="match status" value="1"/>
</dbReference>
<dbReference type="PANTHER" id="PTHR15067:SF4">
    <property type="entry name" value="E3 UBIQUITIN-PROTEIN LIGASE RNF8"/>
    <property type="match status" value="1"/>
</dbReference>
<dbReference type="GO" id="GO:0006511">
    <property type="term" value="P:ubiquitin-dependent protein catabolic process"/>
    <property type="evidence" value="ECO:0007669"/>
    <property type="project" value="TreeGrafter"/>
</dbReference>
<sequence length="369" mass="42612">MLSEHHASARQKNLFQVLFVVLGSGLLVVRSGIGNAQTVSIAAITVALLAGSALFMAGNNMFNYCEQLGSLEVQIFNFGRRVLTRAMRRIRMFEDAFMKMKKICTILNQLIFFLLCERLLLTTNAVSSLYTLMFFTVVTYCVGYVKELVERADWNMVITVGNVRHLALTTTYIVLEWTKAITFIITVIFMLLVFSLEKVLKDYSPTVPFLVITFLYYMTIEKMYVEIFSNWFDKRKFDYFEGLESLYTPVIILGIQIFLSGILTLLNISPYKIRILILALFFNIRLKYRELSDDHITPLQKELSVLSKYRQASFTELAHHDDVCAICLYFMSSARVTPCFHYFHADCLRQCLRESNKCPICQYNISGYL</sequence>
<dbReference type="InterPro" id="IPR001841">
    <property type="entry name" value="Znf_RING"/>
</dbReference>
<evidence type="ECO:0000256" key="5">
    <source>
        <dbReference type="ARBA" id="ARBA00022833"/>
    </source>
</evidence>
<feature type="transmembrane region" description="Helical" evidence="7">
    <location>
        <begin position="103"/>
        <end position="121"/>
    </location>
</feature>
<organism evidence="9 10">
    <name type="scientific">Meganyctiphanes norvegica</name>
    <name type="common">Northern krill</name>
    <name type="synonym">Thysanopoda norvegica</name>
    <dbReference type="NCBI Taxonomy" id="48144"/>
    <lineage>
        <taxon>Eukaryota</taxon>
        <taxon>Metazoa</taxon>
        <taxon>Ecdysozoa</taxon>
        <taxon>Arthropoda</taxon>
        <taxon>Crustacea</taxon>
        <taxon>Multicrustacea</taxon>
        <taxon>Malacostraca</taxon>
        <taxon>Eumalacostraca</taxon>
        <taxon>Eucarida</taxon>
        <taxon>Euphausiacea</taxon>
        <taxon>Euphausiidae</taxon>
        <taxon>Meganyctiphanes</taxon>
    </lineage>
</organism>
<keyword evidence="2" id="KW-0479">Metal-binding</keyword>
<dbReference type="AlphaFoldDB" id="A0AAV2PM58"/>
<dbReference type="GO" id="GO:0008270">
    <property type="term" value="F:zinc ion binding"/>
    <property type="evidence" value="ECO:0007669"/>
    <property type="project" value="UniProtKB-KW"/>
</dbReference>
<evidence type="ECO:0000256" key="4">
    <source>
        <dbReference type="ARBA" id="ARBA00022786"/>
    </source>
</evidence>
<dbReference type="PROSITE" id="PS50089">
    <property type="entry name" value="ZF_RING_2"/>
    <property type="match status" value="1"/>
</dbReference>
<keyword evidence="3 6" id="KW-0863">Zinc-finger</keyword>
<keyword evidence="1" id="KW-0808">Transferase</keyword>
<keyword evidence="10" id="KW-1185">Reference proteome</keyword>
<dbReference type="GO" id="GO:0016567">
    <property type="term" value="P:protein ubiquitination"/>
    <property type="evidence" value="ECO:0007669"/>
    <property type="project" value="TreeGrafter"/>
</dbReference>
<evidence type="ECO:0000256" key="1">
    <source>
        <dbReference type="ARBA" id="ARBA00022679"/>
    </source>
</evidence>
<evidence type="ECO:0000259" key="8">
    <source>
        <dbReference type="PROSITE" id="PS50089"/>
    </source>
</evidence>
<dbReference type="GO" id="GO:0005829">
    <property type="term" value="C:cytosol"/>
    <property type="evidence" value="ECO:0007669"/>
    <property type="project" value="TreeGrafter"/>
</dbReference>
<keyword evidence="4" id="KW-0833">Ubl conjugation pathway</keyword>
<feature type="transmembrane region" description="Helical" evidence="7">
    <location>
        <begin position="166"/>
        <end position="194"/>
    </location>
</feature>
<feature type="transmembrane region" description="Helical" evidence="7">
    <location>
        <begin position="206"/>
        <end position="225"/>
    </location>
</feature>
<feature type="transmembrane region" description="Helical" evidence="7">
    <location>
        <begin position="14"/>
        <end position="33"/>
    </location>
</feature>
<gene>
    <name evidence="9" type="ORF">MNOR_LOCUS2196</name>
</gene>
<feature type="domain" description="RING-type" evidence="8">
    <location>
        <begin position="324"/>
        <end position="362"/>
    </location>
</feature>
<keyword evidence="5" id="KW-0862">Zinc</keyword>
<dbReference type="GO" id="GO:0000151">
    <property type="term" value="C:ubiquitin ligase complex"/>
    <property type="evidence" value="ECO:0007669"/>
    <property type="project" value="TreeGrafter"/>
</dbReference>
<dbReference type="PANTHER" id="PTHR15067">
    <property type="entry name" value="E3 UBIQUITIN-PROTEIN LIGASE RNF8"/>
    <property type="match status" value="1"/>
</dbReference>
<dbReference type="Proteomes" id="UP001497623">
    <property type="component" value="Unassembled WGS sequence"/>
</dbReference>